<reference evidence="3 4" key="1">
    <citation type="submission" date="2023-04" db="EMBL/GenBank/DDBJ databases">
        <title>Luteimonas endophyticus RD2P54.</title>
        <authorList>
            <person name="Sun J.-Q."/>
        </authorList>
    </citation>
    <scope>NUCLEOTIDE SEQUENCE [LARGE SCALE GENOMIC DNA]</scope>
    <source>
        <strain evidence="3 4">RD2P54</strain>
    </source>
</reference>
<feature type="transmembrane region" description="Helical" evidence="2">
    <location>
        <begin position="154"/>
        <end position="173"/>
    </location>
</feature>
<feature type="region of interest" description="Disordered" evidence="1">
    <location>
        <begin position="193"/>
        <end position="218"/>
    </location>
</feature>
<accession>A0ABT6J740</accession>
<proteinExistence type="predicted"/>
<name>A0ABT6J740_9GAMM</name>
<dbReference type="RefSeq" id="WP_280573590.1">
    <property type="nucleotide sequence ID" value="NZ_JARXRM010000025.1"/>
</dbReference>
<keyword evidence="2" id="KW-0812">Transmembrane</keyword>
<evidence type="ECO:0000256" key="1">
    <source>
        <dbReference type="SAM" id="MobiDB-lite"/>
    </source>
</evidence>
<dbReference type="Proteomes" id="UP001156940">
    <property type="component" value="Unassembled WGS sequence"/>
</dbReference>
<evidence type="ECO:0000313" key="3">
    <source>
        <dbReference type="EMBL" id="MDH5822647.1"/>
    </source>
</evidence>
<feature type="compositionally biased region" description="Low complexity" evidence="1">
    <location>
        <begin position="195"/>
        <end position="208"/>
    </location>
</feature>
<protein>
    <recommendedName>
        <fullName evidence="5">DUF2938 domain-containing protein</fullName>
    </recommendedName>
</protein>
<feature type="compositionally biased region" description="Pro residues" evidence="1">
    <location>
        <begin position="209"/>
        <end position="218"/>
    </location>
</feature>
<evidence type="ECO:0000256" key="2">
    <source>
        <dbReference type="SAM" id="Phobius"/>
    </source>
</evidence>
<evidence type="ECO:0008006" key="5">
    <source>
        <dbReference type="Google" id="ProtNLM"/>
    </source>
</evidence>
<evidence type="ECO:0000313" key="4">
    <source>
        <dbReference type="Proteomes" id="UP001156940"/>
    </source>
</evidence>
<feature type="region of interest" description="Disordered" evidence="1">
    <location>
        <begin position="1"/>
        <end position="25"/>
    </location>
</feature>
<organism evidence="3 4">
    <name type="scientific">Luteimonas endophytica</name>
    <dbReference type="NCBI Taxonomy" id="3042023"/>
    <lineage>
        <taxon>Bacteria</taxon>
        <taxon>Pseudomonadati</taxon>
        <taxon>Pseudomonadota</taxon>
        <taxon>Gammaproteobacteria</taxon>
        <taxon>Lysobacterales</taxon>
        <taxon>Lysobacteraceae</taxon>
        <taxon>Luteimonas</taxon>
    </lineage>
</organism>
<dbReference type="EMBL" id="JARXRM010000025">
    <property type="protein sequence ID" value="MDH5822647.1"/>
    <property type="molecule type" value="Genomic_DNA"/>
</dbReference>
<gene>
    <name evidence="3" type="ORF">QFW77_06525</name>
</gene>
<feature type="transmembrane region" description="Helical" evidence="2">
    <location>
        <begin position="123"/>
        <end position="142"/>
    </location>
</feature>
<keyword evidence="4" id="KW-1185">Reference proteome</keyword>
<comment type="caution">
    <text evidence="3">The sequence shown here is derived from an EMBL/GenBank/DDBJ whole genome shotgun (WGS) entry which is preliminary data.</text>
</comment>
<keyword evidence="2" id="KW-0472">Membrane</keyword>
<sequence>MTRQQQALHQFGTDQAGGAGHQDAHRHTWLRASGLPARAMVSGSVASILSTLTVSWLCSRDGGAPARGSNATSHWIWGEPARYRDAPSLRHTAAGYAIHHASSVFWACGFEATAGRRGNAARIAAGAAATAALAYVVDYHVVPRRLTPGFERHLSAAGMAATYGAFAIGLCLGNRAFRQDLLRLVRGAGRRARHAVPAAQAPRTTAPAAPAPAPTPPR</sequence>
<keyword evidence="2" id="KW-1133">Transmembrane helix</keyword>